<dbReference type="Proteomes" id="UP000471705">
    <property type="component" value="Unassembled WGS sequence"/>
</dbReference>
<evidence type="ECO:0000313" key="1">
    <source>
        <dbReference type="EMBL" id="NEK20295.1"/>
    </source>
</evidence>
<organism evidence="1 2">
    <name type="scientific">Rhizobium leguminosarum</name>
    <dbReference type="NCBI Taxonomy" id="384"/>
    <lineage>
        <taxon>Bacteria</taxon>
        <taxon>Pseudomonadati</taxon>
        <taxon>Pseudomonadota</taxon>
        <taxon>Alphaproteobacteria</taxon>
        <taxon>Hyphomicrobiales</taxon>
        <taxon>Rhizobiaceae</taxon>
        <taxon>Rhizobium/Agrobacterium group</taxon>
        <taxon>Rhizobium</taxon>
    </lineage>
</organism>
<dbReference type="AlphaFoldDB" id="A0A7K3VSY6"/>
<proteinExistence type="predicted"/>
<name>A0A7K3VSY6_RHILE</name>
<gene>
    <name evidence="1" type="ORF">GR257_36645</name>
</gene>
<accession>A0A7K3VSY6</accession>
<reference evidence="1 2" key="1">
    <citation type="submission" date="2019-12" db="EMBL/GenBank/DDBJ databases">
        <title>Rhizobium genotypes associated with high levels of biological nitrogen fixation by grain legumes in a temperate-maritime cropping system.</title>
        <authorList>
            <person name="Maluk M."/>
            <person name="Francesc Ferrando Molina F."/>
            <person name="Lopez Del Egido L."/>
            <person name="Lafos M."/>
            <person name="Langarica-Fuentes A."/>
            <person name="Gebre Yohannes G."/>
            <person name="Young M.W."/>
            <person name="Martin P."/>
            <person name="Gantlett R."/>
            <person name="Kenicer G."/>
            <person name="Hawes C."/>
            <person name="Begg G.S."/>
            <person name="Quilliam R.S."/>
            <person name="Squire G.R."/>
            <person name="Poole P.S."/>
            <person name="Young P.W."/>
            <person name="Iannetta P.M."/>
            <person name="James E.K."/>
        </authorList>
    </citation>
    <scope>NUCLEOTIDE SEQUENCE [LARGE SCALE GENOMIC DNA]</scope>
    <source>
        <strain evidence="1 2">JHI54</strain>
    </source>
</reference>
<evidence type="ECO:0000313" key="2">
    <source>
        <dbReference type="Proteomes" id="UP000471705"/>
    </source>
</evidence>
<protein>
    <submittedName>
        <fullName evidence="1">Uncharacterized protein</fullName>
    </submittedName>
</protein>
<dbReference type="RefSeq" id="WP_164050558.1">
    <property type="nucleotide sequence ID" value="NZ_WUFV01000039.1"/>
</dbReference>
<comment type="caution">
    <text evidence="1">The sequence shown here is derived from an EMBL/GenBank/DDBJ whole genome shotgun (WGS) entry which is preliminary data.</text>
</comment>
<dbReference type="EMBL" id="WUFV01000039">
    <property type="protein sequence ID" value="NEK20295.1"/>
    <property type="molecule type" value="Genomic_DNA"/>
</dbReference>
<sequence length="119" mass="13295">MKIHEPQGLLRIFACPQFVHDQPVLFRCCLIFCPEVEFAKAAMGPISRRESAFLKALGKSLRNCLCAKRAGQVERLCQLRQILGNTKTKRKPMDAAANKAELVCQSSVIDRRLAPEPGD</sequence>